<dbReference type="Pfam" id="PF18050">
    <property type="entry name" value="Cyclophil_like2"/>
    <property type="match status" value="1"/>
</dbReference>
<name>K0NX45_9LACO</name>
<protein>
    <recommendedName>
        <fullName evidence="2">Cyclophilin-like domain-containing protein</fullName>
    </recommendedName>
</protein>
<evidence type="ECO:0000313" key="3">
    <source>
        <dbReference type="EMBL" id="KRL00688.1"/>
    </source>
</evidence>
<evidence type="ECO:0000259" key="2">
    <source>
        <dbReference type="Pfam" id="PF18050"/>
    </source>
</evidence>
<keyword evidence="4" id="KW-1185">Reference proteome</keyword>
<dbReference type="Proteomes" id="UP000051074">
    <property type="component" value="Unassembled WGS sequence"/>
</dbReference>
<dbReference type="eggNOG" id="COG0607">
    <property type="taxonomic scope" value="Bacteria"/>
</dbReference>
<dbReference type="RefSeq" id="WP_008461473.1">
    <property type="nucleotide sequence ID" value="NZ_AZDU01000037.1"/>
</dbReference>
<accession>K0NX45</accession>
<comment type="caution">
    <text evidence="3">The sequence shown here is derived from an EMBL/GenBank/DDBJ whole genome shotgun (WGS) entry which is preliminary data.</text>
</comment>
<evidence type="ECO:0000313" key="4">
    <source>
        <dbReference type="Proteomes" id="UP000051074"/>
    </source>
</evidence>
<proteinExistence type="predicted"/>
<organism evidence="3 4">
    <name type="scientific">Lactobacillus equicursoris DSM 19284 = JCM 14600 = CIP 110162</name>
    <dbReference type="NCBI Taxonomy" id="1293597"/>
    <lineage>
        <taxon>Bacteria</taxon>
        <taxon>Bacillati</taxon>
        <taxon>Bacillota</taxon>
        <taxon>Bacilli</taxon>
        <taxon>Lactobacillales</taxon>
        <taxon>Lactobacillaceae</taxon>
        <taxon>Lactobacillus</taxon>
    </lineage>
</organism>
<feature type="compositionally biased region" description="Basic and acidic residues" evidence="1">
    <location>
        <begin position="67"/>
        <end position="83"/>
    </location>
</feature>
<dbReference type="EMBL" id="AZDU01000037">
    <property type="protein sequence ID" value="KRL00688.1"/>
    <property type="molecule type" value="Genomic_DNA"/>
</dbReference>
<dbReference type="STRING" id="1293597.FC20_GL001157"/>
<dbReference type="Gene3D" id="2.40.100.20">
    <property type="match status" value="1"/>
</dbReference>
<gene>
    <name evidence="3" type="ORF">FC20_GL001157</name>
</gene>
<feature type="compositionally biased region" description="Polar residues" evidence="1">
    <location>
        <begin position="50"/>
        <end position="61"/>
    </location>
</feature>
<dbReference type="SUPFAM" id="SSF50891">
    <property type="entry name" value="Cyclophilin-like"/>
    <property type="match status" value="1"/>
</dbReference>
<dbReference type="InterPro" id="IPR041183">
    <property type="entry name" value="Cyclophilin-like"/>
</dbReference>
<dbReference type="InterPro" id="IPR029000">
    <property type="entry name" value="Cyclophilin-like_dom_sf"/>
</dbReference>
<evidence type="ECO:0000256" key="1">
    <source>
        <dbReference type="SAM" id="MobiDB-lite"/>
    </source>
</evidence>
<dbReference type="AlphaFoldDB" id="K0NX45"/>
<feature type="compositionally biased region" description="Polar residues" evidence="1">
    <location>
        <begin position="89"/>
        <end position="101"/>
    </location>
</feature>
<feature type="region of interest" description="Disordered" evidence="1">
    <location>
        <begin position="50"/>
        <end position="105"/>
    </location>
</feature>
<feature type="domain" description="Cyclophilin-like" evidence="2">
    <location>
        <begin position="113"/>
        <end position="222"/>
    </location>
</feature>
<sequence length="225" mass="24277">MLVDSFIKGAESAGIENQMEGVQNTTMKKEKLLLPILVLVLALMVSGCGKQSVSESPTGKSESVEVFDSKQNDDLTSEEKAASEAESVNEPSANENKATQKNTKEDTEAMLQMKIGDKAVNVEWENNESVQALRDLCTDKPLTIQMSMYGGFEQVGSLGRSLPRDDQQTTTGAGDIVLYSGNQIVVFYGANSWAYTRLGHITDQNAAGMSKLLGNGDVTITLSLK</sequence>
<reference evidence="3 4" key="1">
    <citation type="journal article" date="2015" name="Genome Announc.">
        <title>Expanding the biotechnology potential of lactobacilli through comparative genomics of 213 strains and associated genera.</title>
        <authorList>
            <person name="Sun Z."/>
            <person name="Harris H.M."/>
            <person name="McCann A."/>
            <person name="Guo C."/>
            <person name="Argimon S."/>
            <person name="Zhang W."/>
            <person name="Yang X."/>
            <person name="Jeffery I.B."/>
            <person name="Cooney J.C."/>
            <person name="Kagawa T.F."/>
            <person name="Liu W."/>
            <person name="Song Y."/>
            <person name="Salvetti E."/>
            <person name="Wrobel A."/>
            <person name="Rasinkangas P."/>
            <person name="Parkhill J."/>
            <person name="Rea M.C."/>
            <person name="O'Sullivan O."/>
            <person name="Ritari J."/>
            <person name="Douillard F.P."/>
            <person name="Paul Ross R."/>
            <person name="Yang R."/>
            <person name="Briner A.E."/>
            <person name="Felis G.E."/>
            <person name="de Vos W.M."/>
            <person name="Barrangou R."/>
            <person name="Klaenhammer T.R."/>
            <person name="Caufield P.W."/>
            <person name="Cui Y."/>
            <person name="Zhang H."/>
            <person name="O'Toole P.W."/>
        </authorList>
    </citation>
    <scope>NUCLEOTIDE SEQUENCE [LARGE SCALE GENOMIC DNA]</scope>
    <source>
        <strain evidence="3 4">DSM 19284</strain>
    </source>
</reference>